<evidence type="ECO:0000313" key="1">
    <source>
        <dbReference type="EMBL" id="KAI9912297.1"/>
    </source>
</evidence>
<name>A0ACC0W1G6_9STRA</name>
<proteinExistence type="predicted"/>
<dbReference type="Proteomes" id="UP001163321">
    <property type="component" value="Chromosome 5"/>
</dbReference>
<protein>
    <submittedName>
        <fullName evidence="1">Uncharacterized protein</fullName>
    </submittedName>
</protein>
<accession>A0ACC0W1G6</accession>
<gene>
    <name evidence="1" type="ORF">PsorP6_009821</name>
</gene>
<keyword evidence="2" id="KW-1185">Reference proteome</keyword>
<organism evidence="1 2">
    <name type="scientific">Peronosclerospora sorghi</name>
    <dbReference type="NCBI Taxonomy" id="230839"/>
    <lineage>
        <taxon>Eukaryota</taxon>
        <taxon>Sar</taxon>
        <taxon>Stramenopiles</taxon>
        <taxon>Oomycota</taxon>
        <taxon>Peronosporomycetes</taxon>
        <taxon>Peronosporales</taxon>
        <taxon>Peronosporaceae</taxon>
        <taxon>Peronosclerospora</taxon>
    </lineage>
</organism>
<dbReference type="EMBL" id="CM047584">
    <property type="protein sequence ID" value="KAI9912297.1"/>
    <property type="molecule type" value="Genomic_DNA"/>
</dbReference>
<evidence type="ECO:0000313" key="2">
    <source>
        <dbReference type="Proteomes" id="UP001163321"/>
    </source>
</evidence>
<reference evidence="1 2" key="1">
    <citation type="journal article" date="2022" name="bioRxiv">
        <title>The genome of the oomycete Peronosclerospora sorghi, a cosmopolitan pathogen of maize and sorghum, is inflated with dispersed pseudogenes.</title>
        <authorList>
            <person name="Fletcher K."/>
            <person name="Martin F."/>
            <person name="Isakeit T."/>
            <person name="Cavanaugh K."/>
            <person name="Magill C."/>
            <person name="Michelmore R."/>
        </authorList>
    </citation>
    <scope>NUCLEOTIDE SEQUENCE [LARGE SCALE GENOMIC DNA]</scope>
    <source>
        <strain evidence="1">P6</strain>
    </source>
</reference>
<comment type="caution">
    <text evidence="1">The sequence shown here is derived from an EMBL/GenBank/DDBJ whole genome shotgun (WGS) entry which is preliminary data.</text>
</comment>
<sequence>MYVKEASPILPSKNIVTTLSASAPTYVSDSDSDLDTMYSPISELEPMLASPSGGKPPRSHPLDASKSLRPEPSTAKCNDAFFAVVFLTNVVILSIIAFWKGIPSLKEDTESHDGPVAAGHTMAWTLIALLCILATVLSLAWIKLLMTFAASMIRVALWLNVGMILGFAVTTLSVNVWAALMFLALGAVNVCYIYAVQNRIAFASANLKAACAGLKHSSGVFALAFVLVLHQLAWIGLWGLACLGMHRIFVEADPACDRELELASRGRSPGGLCVGLPAYAALFYMLVSVYWGQQVLQNILTCTTAGVIATWWYQPHAQKATVGALYRSLTTSFGSICFGSLIVAVLQALKTMADAAKRRASEENSSGLACLACMAECILSCLATIMEYVNQWAYVYVGVYGYPFRTSGKAVMDLFKTRGWTAVINDDLTSSALSFGALGIGVVTCCVGLLMVRMAPMDWFSEWGSRASVYGTMAVVGFMVGMSMALILAHVIIAALHTIFVCFAEDPVAFNRNHQREYEDLVAGYRQFHGDVLFAAFGGSV</sequence>